<keyword evidence="3" id="KW-1185">Reference proteome</keyword>
<evidence type="ECO:0000313" key="2">
    <source>
        <dbReference type="EMBL" id="KAK3243452.1"/>
    </source>
</evidence>
<feature type="region of interest" description="Disordered" evidence="1">
    <location>
        <begin position="481"/>
        <end position="527"/>
    </location>
</feature>
<dbReference type="Proteomes" id="UP001190700">
    <property type="component" value="Unassembled WGS sequence"/>
</dbReference>
<evidence type="ECO:0000313" key="3">
    <source>
        <dbReference type="Proteomes" id="UP001190700"/>
    </source>
</evidence>
<sequence length="825" mass="87438">QEKRSDSLEMSLQCTVPLPRIVCENRLVGSEKYARAAGDSPRSKTKGEARQEAAYAATKAADGTVRNEQRQLHVGLSVESLKELHLKVHQPVTDAAPPLDTVATAVSVPSPRTSTNDSSHAMRVSKSRGPAKAAASAKAPHRTPNARRKLRPASAKPRLQKGETGGQRDDTPFFSSDAMLAASLSVPSLSSTMLALSGSPRYDKPVPVYPSLSHVPALPAECTEKPAKGSSADLRAASPRGDAKFSATSVGIWQPVPPGRNPHPCSQRPKPANPPTPRLCHAPSPVQPASSTMPAVGLPGGRLASAGQAQCSAAVDTSVESDRTAPVPPPPLCPVPRLQLPASSPLPAMPSPPERNRAAAPQPPSGAGSPVSSATSIASASGCRDSALLSSSAAIQPPRKPPNSQRRLRPASAAPRLQAGDSAANSCCGGPKEATTRPTAIRSFRSCGSVCRTVAKAEVWGGHGRRWKLLAEAAESALEESSSLLHAPVERSTEAPKPPSRPRARGTCRSTCPVTPRPEADTSTTAMSAPEASLARSELWLATALGVPVLALRRSQDAGKLSHEEMLDLFDRFAQGIRAAELEEPPPSSLCTSPKPRPSADAAMRDITLQQFTVVMRQFNVLEQELAAHLHCLAGGGGDEPRGQGASFLKFAQLVGTLRHGPAACAANLVFDLYNISRSGQLSSAECMWLIQASPNPPAQKDLTHMLNAIFGALSSRSEEGHCRGNLTRTEFVDGLCKTPLMLDFFNRWFEPPVLLRPHETSVGLSRMVLKDSQHPISPWDINILQIMSNPTNHTDAASPVETWASMHFECLDIDDPYLTSSGCI</sequence>
<feature type="non-terminal residue" evidence="2">
    <location>
        <position position="1"/>
    </location>
</feature>
<feature type="compositionally biased region" description="Low complexity" evidence="1">
    <location>
        <begin position="335"/>
        <end position="346"/>
    </location>
</feature>
<feature type="region of interest" description="Disordered" evidence="1">
    <location>
        <begin position="33"/>
        <end position="66"/>
    </location>
</feature>
<feature type="compositionally biased region" description="Low complexity" evidence="1">
    <location>
        <begin position="365"/>
        <end position="376"/>
    </location>
</feature>
<feature type="region of interest" description="Disordered" evidence="1">
    <location>
        <begin position="223"/>
        <end position="435"/>
    </location>
</feature>
<dbReference type="EMBL" id="LGRX02032847">
    <property type="protein sequence ID" value="KAK3243452.1"/>
    <property type="molecule type" value="Genomic_DNA"/>
</dbReference>
<evidence type="ECO:0000256" key="1">
    <source>
        <dbReference type="SAM" id="MobiDB-lite"/>
    </source>
</evidence>
<proteinExistence type="predicted"/>
<dbReference type="InterPro" id="IPR011992">
    <property type="entry name" value="EF-hand-dom_pair"/>
</dbReference>
<organism evidence="2 3">
    <name type="scientific">Cymbomonas tetramitiformis</name>
    <dbReference type="NCBI Taxonomy" id="36881"/>
    <lineage>
        <taxon>Eukaryota</taxon>
        <taxon>Viridiplantae</taxon>
        <taxon>Chlorophyta</taxon>
        <taxon>Pyramimonadophyceae</taxon>
        <taxon>Pyramimonadales</taxon>
        <taxon>Pyramimonadaceae</taxon>
        <taxon>Cymbomonas</taxon>
    </lineage>
</organism>
<dbReference type="SUPFAM" id="SSF47473">
    <property type="entry name" value="EF-hand"/>
    <property type="match status" value="1"/>
</dbReference>
<comment type="caution">
    <text evidence="2">The sequence shown here is derived from an EMBL/GenBank/DDBJ whole genome shotgun (WGS) entry which is preliminary data.</text>
</comment>
<gene>
    <name evidence="2" type="ORF">CYMTET_46900</name>
</gene>
<evidence type="ECO:0008006" key="4">
    <source>
        <dbReference type="Google" id="ProtNLM"/>
    </source>
</evidence>
<feature type="compositionally biased region" description="Basic residues" evidence="1">
    <location>
        <begin position="139"/>
        <end position="151"/>
    </location>
</feature>
<feature type="compositionally biased region" description="Low complexity" evidence="1">
    <location>
        <begin position="410"/>
        <end position="419"/>
    </location>
</feature>
<feature type="compositionally biased region" description="Polar residues" evidence="1">
    <location>
        <begin position="110"/>
        <end position="119"/>
    </location>
</feature>
<accession>A0AAE0BVC8</accession>
<feature type="compositionally biased region" description="Low complexity" evidence="1">
    <location>
        <begin position="52"/>
        <end position="61"/>
    </location>
</feature>
<dbReference type="AlphaFoldDB" id="A0AAE0BVC8"/>
<feature type="region of interest" description="Disordered" evidence="1">
    <location>
        <begin position="107"/>
        <end position="173"/>
    </location>
</feature>
<name>A0AAE0BVC8_9CHLO</name>
<feature type="compositionally biased region" description="Basic and acidic residues" evidence="1">
    <location>
        <begin position="41"/>
        <end position="51"/>
    </location>
</feature>
<protein>
    <recommendedName>
        <fullName evidence="4">EF-hand domain-containing protein</fullName>
    </recommendedName>
</protein>
<reference evidence="2 3" key="1">
    <citation type="journal article" date="2015" name="Genome Biol. Evol.">
        <title>Comparative Genomics of a Bacterivorous Green Alga Reveals Evolutionary Causalities and Consequences of Phago-Mixotrophic Mode of Nutrition.</title>
        <authorList>
            <person name="Burns J.A."/>
            <person name="Paasch A."/>
            <person name="Narechania A."/>
            <person name="Kim E."/>
        </authorList>
    </citation>
    <scope>NUCLEOTIDE SEQUENCE [LARGE SCALE GENOMIC DNA]</scope>
    <source>
        <strain evidence="2 3">PLY_AMNH</strain>
    </source>
</reference>